<dbReference type="Pfam" id="PF00223">
    <property type="entry name" value="PsaA_PsaB"/>
    <property type="match status" value="2"/>
</dbReference>
<proteinExistence type="predicted"/>
<keyword evidence="2" id="KW-1185">Reference proteome</keyword>
<evidence type="ECO:0008006" key="3">
    <source>
        <dbReference type="Google" id="ProtNLM"/>
    </source>
</evidence>
<dbReference type="InterPro" id="IPR036408">
    <property type="entry name" value="PSI_PsaA/B_sf"/>
</dbReference>
<dbReference type="PANTHER" id="PTHR30128">
    <property type="entry name" value="OUTER MEMBRANE PROTEIN, OMPA-RELATED"/>
    <property type="match status" value="1"/>
</dbReference>
<name>A0ABR0M9G5_GOSAR</name>
<sequence>MYNSISVVIFHFSWKMQSDVWGTISDQGVVTHITGGNFAQSSITINGWLRDFLWAQASQEDLKGIMALRFPRFSQGLAQDPTTRRIWFGIATAHDFESHDDITEERLYQNIFASHFGQLAIIFLWTSGNLFHRVGYTYNRNGNRAFRGSKTPNLVSIIICQDYSE</sequence>
<dbReference type="InterPro" id="IPR001280">
    <property type="entry name" value="PSI_PsaA/B"/>
</dbReference>
<dbReference type="SUPFAM" id="SSF81558">
    <property type="entry name" value="Photosystem I subunits PsaA/PsaB"/>
    <property type="match status" value="2"/>
</dbReference>
<protein>
    <recommendedName>
        <fullName evidence="3">Photosystem I PsaA/PsaB</fullName>
    </recommendedName>
</protein>
<evidence type="ECO:0000313" key="1">
    <source>
        <dbReference type="EMBL" id="KAK5769828.1"/>
    </source>
</evidence>
<organism evidence="1 2">
    <name type="scientific">Gossypium arboreum</name>
    <name type="common">Tree cotton</name>
    <name type="synonym">Gossypium nanking</name>
    <dbReference type="NCBI Taxonomy" id="29729"/>
    <lineage>
        <taxon>Eukaryota</taxon>
        <taxon>Viridiplantae</taxon>
        <taxon>Streptophyta</taxon>
        <taxon>Embryophyta</taxon>
        <taxon>Tracheophyta</taxon>
        <taxon>Spermatophyta</taxon>
        <taxon>Magnoliopsida</taxon>
        <taxon>eudicotyledons</taxon>
        <taxon>Gunneridae</taxon>
        <taxon>Pentapetalae</taxon>
        <taxon>rosids</taxon>
        <taxon>malvids</taxon>
        <taxon>Malvales</taxon>
        <taxon>Malvaceae</taxon>
        <taxon>Malvoideae</taxon>
        <taxon>Gossypium</taxon>
    </lineage>
</organism>
<dbReference type="EMBL" id="JARKNE010000050">
    <property type="protein sequence ID" value="KAK5769828.1"/>
    <property type="molecule type" value="Genomic_DNA"/>
</dbReference>
<dbReference type="Proteomes" id="UP001358586">
    <property type="component" value="Unassembled WGS sequence"/>
</dbReference>
<comment type="caution">
    <text evidence="1">The sequence shown here is derived from an EMBL/GenBank/DDBJ whole genome shotgun (WGS) entry which is preliminary data.</text>
</comment>
<gene>
    <name evidence="1" type="ORF">PVK06_049987</name>
</gene>
<accession>A0ABR0M9G5</accession>
<reference evidence="1 2" key="1">
    <citation type="submission" date="2023-03" db="EMBL/GenBank/DDBJ databases">
        <title>WGS of Gossypium arboreum.</title>
        <authorList>
            <person name="Yu D."/>
        </authorList>
    </citation>
    <scope>NUCLEOTIDE SEQUENCE [LARGE SCALE GENOMIC DNA]</scope>
    <source>
        <tissue evidence="1">Leaf</tissue>
    </source>
</reference>
<dbReference type="PANTHER" id="PTHR30128:SF19">
    <property type="entry name" value="PHOTOSYSTEM I P700 CHLOROPHYLL A APOPROTEIN A1-RELATED"/>
    <property type="match status" value="1"/>
</dbReference>
<dbReference type="Gene3D" id="1.20.1130.10">
    <property type="entry name" value="Photosystem I PsaA/PsaB"/>
    <property type="match status" value="2"/>
</dbReference>
<evidence type="ECO:0000313" key="2">
    <source>
        <dbReference type="Proteomes" id="UP001358586"/>
    </source>
</evidence>